<sequence>MRKISEDLLEDITPPERSCDDDKCPWHGNISLRRSSLDGRVISTKMTGTITVLVEYLHYDKKYKRYERRRSKIHAHLPPCIEVSEGDLVRIVETRRLAKTVSHVVLGKLK</sequence>
<accession>A0A3R9WYU8</accession>
<dbReference type="RefSeq" id="WP_012309828.1">
    <property type="nucleotide sequence ID" value="NZ_RCOR01000018.1"/>
</dbReference>
<dbReference type="NCBIfam" id="TIGR03630">
    <property type="entry name" value="uS17_arch"/>
    <property type="match status" value="1"/>
</dbReference>
<dbReference type="OMA" id="DYEKCPF"/>
<dbReference type="PANTHER" id="PTHR10744">
    <property type="entry name" value="40S RIBOSOMAL PROTEIN S11 FAMILY MEMBER"/>
    <property type="match status" value="1"/>
</dbReference>
<evidence type="ECO:0000256" key="2">
    <source>
        <dbReference type="ARBA" id="ARBA00022730"/>
    </source>
</evidence>
<evidence type="ECO:0000256" key="1">
    <source>
        <dbReference type="ARBA" id="ARBA00010254"/>
    </source>
</evidence>
<dbReference type="Gene3D" id="2.40.50.1000">
    <property type="match status" value="1"/>
</dbReference>
<dbReference type="GO" id="GO:0019843">
    <property type="term" value="F:rRNA binding"/>
    <property type="evidence" value="ECO:0007669"/>
    <property type="project" value="UniProtKB-UniRule"/>
</dbReference>
<evidence type="ECO:0000256" key="5">
    <source>
        <dbReference type="ARBA" id="ARBA00023274"/>
    </source>
</evidence>
<proteinExistence type="inferred from homology"/>
<dbReference type="NCBIfam" id="NF006345">
    <property type="entry name" value="PRK08572.1"/>
    <property type="match status" value="1"/>
</dbReference>
<dbReference type="EMBL" id="RCOR01000018">
    <property type="protein sequence ID" value="RSN69581.1"/>
    <property type="molecule type" value="Genomic_DNA"/>
</dbReference>
<keyword evidence="3 6" id="KW-0694">RNA-binding</keyword>
<dbReference type="GO" id="GO:0003735">
    <property type="term" value="F:structural constituent of ribosome"/>
    <property type="evidence" value="ECO:0007669"/>
    <property type="project" value="UniProtKB-UniRule"/>
</dbReference>
<dbReference type="SUPFAM" id="SSF50249">
    <property type="entry name" value="Nucleic acid-binding proteins"/>
    <property type="match status" value="1"/>
</dbReference>
<organism evidence="7 8">
    <name type="scientific">Candidatus Korarchaeum cryptofilum</name>
    <dbReference type="NCBI Taxonomy" id="498846"/>
    <lineage>
        <taxon>Archaea</taxon>
        <taxon>Thermoproteota</taxon>
        <taxon>Candidatus Korarchaeia</taxon>
        <taxon>Candidatus Korarchaeales</taxon>
        <taxon>Candidatus Korarchaeaceae</taxon>
        <taxon>Candidatus Korarchaeum</taxon>
    </lineage>
</organism>
<dbReference type="HAMAP" id="MF_01345_A">
    <property type="entry name" value="Ribosomal_uS17_A"/>
    <property type="match status" value="1"/>
</dbReference>
<dbReference type="PRINTS" id="PR00973">
    <property type="entry name" value="RIBOSOMALS17"/>
</dbReference>
<keyword evidence="4 6" id="KW-0689">Ribosomal protein</keyword>
<dbReference type="Proteomes" id="UP000278149">
    <property type="component" value="Unassembled WGS sequence"/>
</dbReference>
<dbReference type="GeneID" id="6094462"/>
<dbReference type="Pfam" id="PF00366">
    <property type="entry name" value="Ribosomal_S17"/>
    <property type="match status" value="1"/>
</dbReference>
<reference evidence="7 8" key="1">
    <citation type="submission" date="2018-10" db="EMBL/GenBank/DDBJ databases">
        <title>Co-occurring genomic capacity for anaerobic methane metabolism and dissimilatory sulfite reduction discovered in the Korarchaeota.</title>
        <authorList>
            <person name="Mckay L.J."/>
            <person name="Dlakic M."/>
            <person name="Fields M.W."/>
            <person name="Delmont T.O."/>
            <person name="Eren A.M."/>
            <person name="Jay Z.J."/>
            <person name="Klingelsmith K.B."/>
            <person name="Rusch D.B."/>
            <person name="Inskeep W.P."/>
        </authorList>
    </citation>
    <scope>NUCLEOTIDE SEQUENCE [LARGE SCALE GENOMIC DNA]</scope>
    <source>
        <strain evidence="7 8">WS</strain>
    </source>
</reference>
<keyword evidence="5 6" id="KW-0687">Ribonucleoprotein</keyword>
<comment type="similarity">
    <text evidence="1 6">Belongs to the universal ribosomal protein uS17 family.</text>
</comment>
<dbReference type="InterPro" id="IPR012340">
    <property type="entry name" value="NA-bd_OB-fold"/>
</dbReference>
<name>A0A3R9WYU8_9CREN</name>
<dbReference type="InterPro" id="IPR019978">
    <property type="entry name" value="Ribosomal_uS17_archaeal"/>
</dbReference>
<evidence type="ECO:0000313" key="7">
    <source>
        <dbReference type="EMBL" id="RSN69581.1"/>
    </source>
</evidence>
<evidence type="ECO:0000256" key="3">
    <source>
        <dbReference type="ARBA" id="ARBA00022884"/>
    </source>
</evidence>
<dbReference type="InterPro" id="IPR000266">
    <property type="entry name" value="Ribosomal_uS17"/>
</dbReference>
<dbReference type="GO" id="GO:0022627">
    <property type="term" value="C:cytosolic small ribosomal subunit"/>
    <property type="evidence" value="ECO:0007669"/>
    <property type="project" value="UniProtKB-UniRule"/>
</dbReference>
<dbReference type="CDD" id="cd00364">
    <property type="entry name" value="Ribosomal_uS17"/>
    <property type="match status" value="1"/>
</dbReference>
<evidence type="ECO:0000256" key="6">
    <source>
        <dbReference type="HAMAP-Rule" id="MF_01345"/>
    </source>
</evidence>
<dbReference type="AlphaFoldDB" id="A0A3R9WYU8"/>
<keyword evidence="2 6" id="KW-0699">rRNA-binding</keyword>
<dbReference type="PANTHER" id="PTHR10744:SF9">
    <property type="entry name" value="40S RIBOSOMAL PROTEIN S11-RELATED"/>
    <property type="match status" value="1"/>
</dbReference>
<comment type="caution">
    <text evidence="7">The sequence shown here is derived from an EMBL/GenBank/DDBJ whole genome shotgun (WGS) entry which is preliminary data.</text>
</comment>
<dbReference type="GO" id="GO:0006412">
    <property type="term" value="P:translation"/>
    <property type="evidence" value="ECO:0007669"/>
    <property type="project" value="UniProtKB-UniRule"/>
</dbReference>
<dbReference type="InterPro" id="IPR028333">
    <property type="entry name" value="Ribosomal_uS17_arc/euk"/>
</dbReference>
<comment type="subunit">
    <text evidence="6">Part of the 30S ribosomal subunit.</text>
</comment>
<comment type="function">
    <text evidence="6">One of the primary rRNA binding proteins, it binds specifically to the 5'-end of 16S ribosomal RNA.</text>
</comment>
<gene>
    <name evidence="6" type="primary">rps17</name>
    <name evidence="7" type="ORF">D9Q81_02970</name>
</gene>
<evidence type="ECO:0000256" key="4">
    <source>
        <dbReference type="ARBA" id="ARBA00022980"/>
    </source>
</evidence>
<evidence type="ECO:0000313" key="8">
    <source>
        <dbReference type="Proteomes" id="UP000278149"/>
    </source>
</evidence>
<protein>
    <recommendedName>
        <fullName evidence="6">Small ribosomal subunit protein uS17</fullName>
    </recommendedName>
</protein>